<dbReference type="Proteomes" id="UP000677537">
    <property type="component" value="Unassembled WGS sequence"/>
</dbReference>
<dbReference type="InterPro" id="IPR001343">
    <property type="entry name" value="Hemolysn_Ca-bd"/>
</dbReference>
<evidence type="ECO:0000313" key="14">
    <source>
        <dbReference type="Proteomes" id="UP000677537"/>
    </source>
</evidence>
<dbReference type="PANTHER" id="PTHR43620:SF7">
    <property type="entry name" value="GLYCEROPHOSPHODIESTER PHOSPHODIESTERASE GDPD5-RELATED"/>
    <property type="match status" value="1"/>
</dbReference>
<keyword evidence="4" id="KW-0800">Toxin</keyword>
<reference evidence="13" key="1">
    <citation type="submission" date="2021-03" db="EMBL/GenBank/DDBJ databases">
        <authorList>
            <person name="So Y."/>
        </authorList>
    </citation>
    <scope>NUCLEOTIDE SEQUENCE</scope>
    <source>
        <strain evidence="13">SG15</strain>
    </source>
</reference>
<dbReference type="SUPFAM" id="SSF51695">
    <property type="entry name" value="PLC-like phosphodiesterases"/>
    <property type="match status" value="1"/>
</dbReference>
<dbReference type="GO" id="GO:0005576">
    <property type="term" value="C:extracellular region"/>
    <property type="evidence" value="ECO:0007669"/>
    <property type="project" value="InterPro"/>
</dbReference>
<dbReference type="GO" id="GO:0006071">
    <property type="term" value="P:glycerol metabolic process"/>
    <property type="evidence" value="ECO:0007669"/>
    <property type="project" value="UniProtKB-KW"/>
</dbReference>
<evidence type="ECO:0000256" key="7">
    <source>
        <dbReference type="ARBA" id="ARBA00022798"/>
    </source>
</evidence>
<dbReference type="Gene3D" id="3.20.20.190">
    <property type="entry name" value="Phosphatidylinositol (PI) phosphodiesterase"/>
    <property type="match status" value="1"/>
</dbReference>
<name>A0A940MTB7_9PROT</name>
<sequence>MASYDTLDGQAPIVVSHRGASAVRPEHTIESYRKAIELGSRFIEPDLVTTKDGVLVARHEHTLAGTTDIADHPEFADREWVIENFTLAELKTLRAIERTGDQRPESSSYNGQFEIATLDEIIALVKGHEAATGEKIAIVPELKSPSLLLAKGYDTAQMLVDALVAHDFTDRGRVFVQSFESGNLKALHETIMPAAGVDFQLVQLGNTSSPEGLAAIAEYADIVGPSLSAILPRTRLGAPVDGDGDGVAQITTQLTGQVTALIANAHAVGLKVIPYTVRAEEAYLALNPDGSVQTAAQEMQKLIDAGVDGFFTDHTDIGLRAVRDDRTGDVTPEADDLQGTGRTDYLYGGAGEDTISGGAGDDFLYGGADDDAIDGGAGDDRLVGDAGSDLLSGGEGHDRLIGGAGNDTLVGGAGDDSLLGDAGSDVLMGGAGSNRLTGGEGADTFRFDAPGGKGNLTRLMDFVSGEDRIELDGAVFTALGDDGQLSAESFGLGRTATTAEQHVLYDKASGDLFYDADGQGGTAAIRIGTLVAGTDLSVSDVWVA</sequence>
<evidence type="ECO:0000313" key="13">
    <source>
        <dbReference type="EMBL" id="MBP0491541.1"/>
    </source>
</evidence>
<dbReference type="InterPro" id="IPR003995">
    <property type="entry name" value="RTX_toxin_determinant-A"/>
</dbReference>
<keyword evidence="8" id="KW-0378">Hydrolase</keyword>
<evidence type="ECO:0000256" key="3">
    <source>
        <dbReference type="ARBA" id="ARBA00012247"/>
    </source>
</evidence>
<feature type="domain" description="GP-PDE" evidence="12">
    <location>
        <begin position="12"/>
        <end position="322"/>
    </location>
</feature>
<dbReference type="PROSITE" id="PS50007">
    <property type="entry name" value="PIPLC_X_DOMAIN"/>
    <property type="match status" value="1"/>
</dbReference>
<dbReference type="PRINTS" id="PR01488">
    <property type="entry name" value="RTXTOXINA"/>
</dbReference>
<dbReference type="SUPFAM" id="SSF51120">
    <property type="entry name" value="beta-Roll"/>
    <property type="match status" value="2"/>
</dbReference>
<evidence type="ECO:0000256" key="4">
    <source>
        <dbReference type="ARBA" id="ARBA00022656"/>
    </source>
</evidence>
<organism evidence="13 14">
    <name type="scientific">Roseomonas indoligenes</name>
    <dbReference type="NCBI Taxonomy" id="2820811"/>
    <lineage>
        <taxon>Bacteria</taxon>
        <taxon>Pseudomonadati</taxon>
        <taxon>Pseudomonadota</taxon>
        <taxon>Alphaproteobacteria</taxon>
        <taxon>Acetobacterales</taxon>
        <taxon>Roseomonadaceae</taxon>
        <taxon>Roseomonas</taxon>
    </lineage>
</organism>
<evidence type="ECO:0000256" key="8">
    <source>
        <dbReference type="ARBA" id="ARBA00022801"/>
    </source>
</evidence>
<keyword evidence="14" id="KW-1185">Reference proteome</keyword>
<evidence type="ECO:0000256" key="6">
    <source>
        <dbReference type="ARBA" id="ARBA00022737"/>
    </source>
</evidence>
<dbReference type="EMBL" id="JAGIZA010000001">
    <property type="protein sequence ID" value="MBP0491541.1"/>
    <property type="molecule type" value="Genomic_DNA"/>
</dbReference>
<dbReference type="EC" id="3.1.4.46" evidence="3"/>
<accession>A0A940MTB7</accession>
<dbReference type="PRINTS" id="PR00313">
    <property type="entry name" value="CABNDNGRPT"/>
</dbReference>
<keyword evidence="10" id="KW-0472">Membrane</keyword>
<dbReference type="GO" id="GO:0090729">
    <property type="term" value="F:toxin activity"/>
    <property type="evidence" value="ECO:0007669"/>
    <property type="project" value="UniProtKB-KW"/>
</dbReference>
<dbReference type="RefSeq" id="WP_209370040.1">
    <property type="nucleotide sequence ID" value="NZ_JAGIZA010000001.1"/>
</dbReference>
<dbReference type="GO" id="GO:0005509">
    <property type="term" value="F:calcium ion binding"/>
    <property type="evidence" value="ECO:0007669"/>
    <property type="project" value="InterPro"/>
</dbReference>
<dbReference type="InterPro" id="IPR017946">
    <property type="entry name" value="PLC-like_Pdiesterase_TIM-brl"/>
</dbReference>
<dbReference type="Gene3D" id="2.150.10.10">
    <property type="entry name" value="Serralysin-like metalloprotease, C-terminal"/>
    <property type="match status" value="1"/>
</dbReference>
<evidence type="ECO:0000256" key="9">
    <source>
        <dbReference type="ARBA" id="ARBA00023026"/>
    </source>
</evidence>
<evidence type="ECO:0000256" key="11">
    <source>
        <dbReference type="ARBA" id="ARBA00047512"/>
    </source>
</evidence>
<evidence type="ECO:0000259" key="12">
    <source>
        <dbReference type="PROSITE" id="PS51704"/>
    </source>
</evidence>
<dbReference type="InterPro" id="IPR030395">
    <property type="entry name" value="GP_PDE_dom"/>
</dbReference>
<dbReference type="GO" id="GO:0016020">
    <property type="term" value="C:membrane"/>
    <property type="evidence" value="ECO:0007669"/>
    <property type="project" value="UniProtKB-SubCell"/>
</dbReference>
<comment type="caution">
    <text evidence="13">The sequence shown here is derived from an EMBL/GenBank/DDBJ whole genome shotgun (WGS) entry which is preliminary data.</text>
</comment>
<comment type="catalytic activity">
    <reaction evidence="11">
        <text>a sn-glycero-3-phosphodiester + H2O = an alcohol + sn-glycerol 3-phosphate + H(+)</text>
        <dbReference type="Rhea" id="RHEA:12969"/>
        <dbReference type="ChEBI" id="CHEBI:15377"/>
        <dbReference type="ChEBI" id="CHEBI:15378"/>
        <dbReference type="ChEBI" id="CHEBI:30879"/>
        <dbReference type="ChEBI" id="CHEBI:57597"/>
        <dbReference type="ChEBI" id="CHEBI:83408"/>
        <dbReference type="EC" id="3.1.4.46"/>
    </reaction>
</comment>
<comment type="similarity">
    <text evidence="2">Belongs to the glycerophosphoryl diester phosphodiesterase family.</text>
</comment>
<dbReference type="InterPro" id="IPR011049">
    <property type="entry name" value="Serralysin-like_metalloprot_C"/>
</dbReference>
<evidence type="ECO:0000256" key="10">
    <source>
        <dbReference type="ARBA" id="ARBA00023136"/>
    </source>
</evidence>
<dbReference type="GO" id="GO:0006629">
    <property type="term" value="P:lipid metabolic process"/>
    <property type="evidence" value="ECO:0007669"/>
    <property type="project" value="InterPro"/>
</dbReference>
<dbReference type="PROSITE" id="PS51704">
    <property type="entry name" value="GP_PDE"/>
    <property type="match status" value="1"/>
</dbReference>
<dbReference type="PANTHER" id="PTHR43620">
    <property type="entry name" value="GLYCEROPHOSPHORYL DIESTER PHOSPHODIESTERASE"/>
    <property type="match status" value="1"/>
</dbReference>
<protein>
    <recommendedName>
        <fullName evidence="3">glycerophosphodiester phosphodiesterase</fullName>
        <ecNumber evidence="3">3.1.4.46</ecNumber>
    </recommendedName>
</protein>
<evidence type="ECO:0000256" key="2">
    <source>
        <dbReference type="ARBA" id="ARBA00007277"/>
    </source>
</evidence>
<keyword evidence="7" id="KW-0319">Glycerol metabolism</keyword>
<keyword evidence="6" id="KW-0677">Repeat</keyword>
<comment type="subcellular location">
    <subcellularLocation>
        <location evidence="1">Membrane</location>
    </subcellularLocation>
</comment>
<dbReference type="GO" id="GO:0008889">
    <property type="term" value="F:glycerophosphodiester phosphodiesterase activity"/>
    <property type="evidence" value="ECO:0007669"/>
    <property type="project" value="UniProtKB-EC"/>
</dbReference>
<evidence type="ECO:0000256" key="1">
    <source>
        <dbReference type="ARBA" id="ARBA00004370"/>
    </source>
</evidence>
<keyword evidence="9" id="KW-0843">Virulence</keyword>
<dbReference type="Pfam" id="PF03009">
    <property type="entry name" value="GDPD"/>
    <property type="match status" value="1"/>
</dbReference>
<dbReference type="AlphaFoldDB" id="A0A940MTB7"/>
<gene>
    <name evidence="13" type="ORF">J5Y10_01970</name>
</gene>
<proteinExistence type="inferred from homology"/>
<dbReference type="Pfam" id="PF00353">
    <property type="entry name" value="HemolysinCabind"/>
    <property type="match status" value="2"/>
</dbReference>
<evidence type="ECO:0000256" key="5">
    <source>
        <dbReference type="ARBA" id="ARBA00022729"/>
    </source>
</evidence>
<dbReference type="GO" id="GO:0042597">
    <property type="term" value="C:periplasmic space"/>
    <property type="evidence" value="ECO:0007669"/>
    <property type="project" value="TreeGrafter"/>
</dbReference>
<keyword evidence="5" id="KW-0732">Signal</keyword>